<dbReference type="GO" id="GO:0016020">
    <property type="term" value="C:membrane"/>
    <property type="evidence" value="ECO:0007669"/>
    <property type="project" value="UniProtKB-SubCell"/>
</dbReference>
<keyword evidence="15" id="KW-1185">Reference proteome</keyword>
<comment type="catalytic activity">
    <reaction evidence="1">
        <text>S-ubiquitinyl-[E2 ubiquitin-conjugating enzyme]-L-cysteine + [acceptor protein]-L-lysine = [E2 ubiquitin-conjugating enzyme]-L-cysteine + N(6)-ubiquitinyl-[acceptor protein]-L-lysine.</text>
        <dbReference type="EC" id="2.3.2.27"/>
    </reaction>
</comment>
<keyword evidence="6" id="KW-0479">Metal-binding</keyword>
<dbReference type="Pfam" id="PF12483">
    <property type="entry name" value="GIDE"/>
    <property type="match status" value="1"/>
</dbReference>
<evidence type="ECO:0000256" key="11">
    <source>
        <dbReference type="ARBA" id="ARBA00023136"/>
    </source>
</evidence>
<evidence type="ECO:0000259" key="13">
    <source>
        <dbReference type="Pfam" id="PF12483"/>
    </source>
</evidence>
<evidence type="ECO:0000313" key="14">
    <source>
        <dbReference type="EMBL" id="RZT89136.1"/>
    </source>
</evidence>
<evidence type="ECO:0000256" key="4">
    <source>
        <dbReference type="ARBA" id="ARBA00022679"/>
    </source>
</evidence>
<gene>
    <name evidence="14" type="ORF">EV383_6095</name>
</gene>
<evidence type="ECO:0000256" key="6">
    <source>
        <dbReference type="ARBA" id="ARBA00022723"/>
    </source>
</evidence>
<keyword evidence="10 12" id="KW-1133">Transmembrane helix</keyword>
<evidence type="ECO:0000256" key="9">
    <source>
        <dbReference type="ARBA" id="ARBA00022833"/>
    </source>
</evidence>
<reference evidence="14 15" key="1">
    <citation type="submission" date="2019-02" db="EMBL/GenBank/DDBJ databases">
        <title>Sequencing the genomes of 1000 actinobacteria strains.</title>
        <authorList>
            <person name="Klenk H.-P."/>
        </authorList>
    </citation>
    <scope>NUCLEOTIDE SEQUENCE [LARGE SCALE GENOMIC DNA]</scope>
    <source>
        <strain evidence="14 15">DSM 45779</strain>
    </source>
</reference>
<keyword evidence="4" id="KW-0808">Transferase</keyword>
<accession>A0A4Q7V407</accession>
<dbReference type="GO" id="GO:0061630">
    <property type="term" value="F:ubiquitin protein ligase activity"/>
    <property type="evidence" value="ECO:0007669"/>
    <property type="project" value="UniProtKB-EC"/>
</dbReference>
<keyword evidence="5 12" id="KW-0812">Transmembrane</keyword>
<keyword evidence="8" id="KW-0833">Ubl conjugation pathway</keyword>
<name>A0A4Q7V407_PSEST</name>
<dbReference type="GO" id="GO:0008270">
    <property type="term" value="F:zinc ion binding"/>
    <property type="evidence" value="ECO:0007669"/>
    <property type="project" value="UniProtKB-KW"/>
</dbReference>
<keyword evidence="11 12" id="KW-0472">Membrane</keyword>
<evidence type="ECO:0000256" key="5">
    <source>
        <dbReference type="ARBA" id="ARBA00022692"/>
    </source>
</evidence>
<evidence type="ECO:0000256" key="3">
    <source>
        <dbReference type="ARBA" id="ARBA00012483"/>
    </source>
</evidence>
<evidence type="ECO:0000256" key="1">
    <source>
        <dbReference type="ARBA" id="ARBA00000900"/>
    </source>
</evidence>
<proteinExistence type="predicted"/>
<evidence type="ECO:0000256" key="2">
    <source>
        <dbReference type="ARBA" id="ARBA00004141"/>
    </source>
</evidence>
<evidence type="ECO:0000313" key="15">
    <source>
        <dbReference type="Proteomes" id="UP000291591"/>
    </source>
</evidence>
<keyword evidence="9" id="KW-0862">Zinc</keyword>
<comment type="caution">
    <text evidence="14">The sequence shown here is derived from an EMBL/GenBank/DDBJ whole genome shotgun (WGS) entry which is preliminary data.</text>
</comment>
<sequence length="192" mass="21074">MPRSVEVGSGGLAVLRRDRVDRDRCGLLLDRDRVEPNEQWVERRRFDERGEPSRDPMVRRKSRSGWTLVGHDGRTLDVDGGRLFVHKGDKVVDRFDRPTPGSAESSRGTIGYERKEWILRSGTVVHVLGEVHDRHGGLTIGPPDSAPHVEVSTSAKHDRVSGGHGVKGWSARIGLVLAVVGLALTLGTVLLG</sequence>
<dbReference type="EMBL" id="SHKL01000001">
    <property type="protein sequence ID" value="RZT89136.1"/>
    <property type="molecule type" value="Genomic_DNA"/>
</dbReference>
<dbReference type="Proteomes" id="UP000291591">
    <property type="component" value="Unassembled WGS sequence"/>
</dbReference>
<organism evidence="14 15">
    <name type="scientific">Pseudonocardia sediminis</name>
    <dbReference type="NCBI Taxonomy" id="1397368"/>
    <lineage>
        <taxon>Bacteria</taxon>
        <taxon>Bacillati</taxon>
        <taxon>Actinomycetota</taxon>
        <taxon>Actinomycetes</taxon>
        <taxon>Pseudonocardiales</taxon>
        <taxon>Pseudonocardiaceae</taxon>
        <taxon>Pseudonocardia</taxon>
    </lineage>
</organism>
<dbReference type="InterPro" id="IPR022170">
    <property type="entry name" value="MUL1-like"/>
</dbReference>
<evidence type="ECO:0000256" key="7">
    <source>
        <dbReference type="ARBA" id="ARBA00022771"/>
    </source>
</evidence>
<evidence type="ECO:0000256" key="12">
    <source>
        <dbReference type="SAM" id="Phobius"/>
    </source>
</evidence>
<evidence type="ECO:0000256" key="10">
    <source>
        <dbReference type="ARBA" id="ARBA00022989"/>
    </source>
</evidence>
<evidence type="ECO:0000256" key="8">
    <source>
        <dbReference type="ARBA" id="ARBA00022786"/>
    </source>
</evidence>
<comment type="subcellular location">
    <subcellularLocation>
        <location evidence="2">Membrane</location>
        <topology evidence="2">Multi-pass membrane protein</topology>
    </subcellularLocation>
</comment>
<dbReference type="AlphaFoldDB" id="A0A4Q7V407"/>
<feature type="transmembrane region" description="Helical" evidence="12">
    <location>
        <begin position="169"/>
        <end position="191"/>
    </location>
</feature>
<protein>
    <recommendedName>
        <fullName evidence="3">RING-type E3 ubiquitin transferase</fullName>
        <ecNumber evidence="3">2.3.2.27</ecNumber>
    </recommendedName>
</protein>
<keyword evidence="7" id="KW-0863">Zinc-finger</keyword>
<dbReference type="GO" id="GO:0016567">
    <property type="term" value="P:protein ubiquitination"/>
    <property type="evidence" value="ECO:0007669"/>
    <property type="project" value="InterPro"/>
</dbReference>
<dbReference type="EC" id="2.3.2.27" evidence="3"/>
<feature type="domain" description="E3 Ubiquitin ligase MUL1-like" evidence="13">
    <location>
        <begin position="105"/>
        <end position="156"/>
    </location>
</feature>